<organism evidence="8 9">
    <name type="scientific">Candidatus Entotheonella gemina</name>
    <dbReference type="NCBI Taxonomy" id="1429439"/>
    <lineage>
        <taxon>Bacteria</taxon>
        <taxon>Pseudomonadati</taxon>
        <taxon>Nitrospinota/Tectimicrobiota group</taxon>
        <taxon>Candidatus Tectimicrobiota</taxon>
        <taxon>Candidatus Entotheonellia</taxon>
        <taxon>Candidatus Entotheonellales</taxon>
        <taxon>Candidatus Entotheonellaceae</taxon>
        <taxon>Candidatus Entotheonella</taxon>
    </lineage>
</organism>
<dbReference type="Pfam" id="PF02770">
    <property type="entry name" value="Acyl-CoA_dh_M"/>
    <property type="match status" value="1"/>
</dbReference>
<dbReference type="InterPro" id="IPR046373">
    <property type="entry name" value="Acyl-CoA_Oxase/DH_mid-dom_sf"/>
</dbReference>
<sequence>EYLPKIADGSLIATLAMTEPSGRFDAEGIGEVRALPSDDGFQISGTKLFITDAHVSDLLVVAARTKDAGDKSFGVTLFLVDRNTAGITVNLLETMDQTRKQCEVVFDRVNVSRDRVLGQVDMGWPVLQKVLNLGCAALCAEMVGGAQRVLDISVDYAKERVQFGRPIGSFQAIKHKCAEMMLQVESAKSAAYYAAWAVDEDVPEAPLAVSMAKAYCSDAYRHTAGEGIQVHGGIGFTWEHDMHLYFKRAKYTEFTFGDATYHRELVAQEINL</sequence>
<feature type="domain" description="Acyl-CoA oxidase/dehydrogenase middle" evidence="7">
    <location>
        <begin position="15"/>
        <end position="109"/>
    </location>
</feature>
<dbReference type="Pfam" id="PF00441">
    <property type="entry name" value="Acyl-CoA_dh_1"/>
    <property type="match status" value="1"/>
</dbReference>
<feature type="domain" description="Acyl-CoA dehydrogenase/oxidase C-terminal" evidence="6">
    <location>
        <begin position="122"/>
        <end position="270"/>
    </location>
</feature>
<keyword evidence="3 5" id="KW-0274">FAD</keyword>
<dbReference type="CDD" id="cd00567">
    <property type="entry name" value="ACAD"/>
    <property type="match status" value="1"/>
</dbReference>
<name>W4M029_9BACT</name>
<reference evidence="8 9" key="1">
    <citation type="journal article" date="2014" name="Nature">
        <title>An environmental bacterial taxon with a large and distinct metabolic repertoire.</title>
        <authorList>
            <person name="Wilson M.C."/>
            <person name="Mori T."/>
            <person name="Ruckert C."/>
            <person name="Uria A.R."/>
            <person name="Helf M.J."/>
            <person name="Takada K."/>
            <person name="Gernert C."/>
            <person name="Steffens U.A."/>
            <person name="Heycke N."/>
            <person name="Schmitt S."/>
            <person name="Rinke C."/>
            <person name="Helfrich E.J."/>
            <person name="Brachmann A.O."/>
            <person name="Gurgui C."/>
            <person name="Wakimoto T."/>
            <person name="Kracht M."/>
            <person name="Crusemann M."/>
            <person name="Hentschel U."/>
            <person name="Abe I."/>
            <person name="Matsunaga S."/>
            <person name="Kalinowski J."/>
            <person name="Takeyama H."/>
            <person name="Piel J."/>
        </authorList>
    </citation>
    <scope>NUCLEOTIDE SEQUENCE [LARGE SCALE GENOMIC DNA]</scope>
    <source>
        <strain evidence="9">TSY2</strain>
    </source>
</reference>
<dbReference type="PANTHER" id="PTHR43884:SF20">
    <property type="entry name" value="ACYL-COA DEHYDROGENASE FADE28"/>
    <property type="match status" value="1"/>
</dbReference>
<evidence type="ECO:0000256" key="2">
    <source>
        <dbReference type="ARBA" id="ARBA00022630"/>
    </source>
</evidence>
<dbReference type="EMBL" id="AZHX01001420">
    <property type="protein sequence ID" value="ETX03513.1"/>
    <property type="molecule type" value="Genomic_DNA"/>
</dbReference>
<evidence type="ECO:0008006" key="10">
    <source>
        <dbReference type="Google" id="ProtNLM"/>
    </source>
</evidence>
<dbReference type="AlphaFoldDB" id="W4M029"/>
<dbReference type="InterPro" id="IPR009075">
    <property type="entry name" value="AcylCo_DH/oxidase_C"/>
</dbReference>
<dbReference type="Gene3D" id="1.20.140.10">
    <property type="entry name" value="Butyryl-CoA Dehydrogenase, subunit A, domain 3"/>
    <property type="match status" value="1"/>
</dbReference>
<evidence type="ECO:0000256" key="1">
    <source>
        <dbReference type="ARBA" id="ARBA00009347"/>
    </source>
</evidence>
<evidence type="ECO:0000256" key="5">
    <source>
        <dbReference type="RuleBase" id="RU362125"/>
    </source>
</evidence>
<evidence type="ECO:0000259" key="6">
    <source>
        <dbReference type="Pfam" id="PF00441"/>
    </source>
</evidence>
<dbReference type="InterPro" id="IPR009100">
    <property type="entry name" value="AcylCoA_DH/oxidase_NM_dom_sf"/>
</dbReference>
<evidence type="ECO:0000256" key="4">
    <source>
        <dbReference type="ARBA" id="ARBA00023002"/>
    </source>
</evidence>
<evidence type="ECO:0000259" key="7">
    <source>
        <dbReference type="Pfam" id="PF02770"/>
    </source>
</evidence>
<comment type="caution">
    <text evidence="8">The sequence shown here is derived from an EMBL/GenBank/DDBJ whole genome shotgun (WGS) entry which is preliminary data.</text>
</comment>
<keyword evidence="2 5" id="KW-0285">Flavoprotein</keyword>
<evidence type="ECO:0000313" key="9">
    <source>
        <dbReference type="Proteomes" id="UP000019140"/>
    </source>
</evidence>
<dbReference type="Gene3D" id="2.40.110.10">
    <property type="entry name" value="Butyryl-CoA Dehydrogenase, subunit A, domain 2"/>
    <property type="match status" value="1"/>
</dbReference>
<dbReference type="PANTHER" id="PTHR43884">
    <property type="entry name" value="ACYL-COA DEHYDROGENASE"/>
    <property type="match status" value="1"/>
</dbReference>
<comment type="cofactor">
    <cofactor evidence="5">
        <name>FAD</name>
        <dbReference type="ChEBI" id="CHEBI:57692"/>
    </cofactor>
</comment>
<dbReference type="SUPFAM" id="SSF47203">
    <property type="entry name" value="Acyl-CoA dehydrogenase C-terminal domain-like"/>
    <property type="match status" value="1"/>
</dbReference>
<dbReference type="Proteomes" id="UP000019140">
    <property type="component" value="Unassembled WGS sequence"/>
</dbReference>
<proteinExistence type="inferred from homology"/>
<accession>W4M029</accession>
<keyword evidence="9" id="KW-1185">Reference proteome</keyword>
<gene>
    <name evidence="8" type="ORF">ETSY2_33235</name>
</gene>
<evidence type="ECO:0000256" key="3">
    <source>
        <dbReference type="ARBA" id="ARBA00022827"/>
    </source>
</evidence>
<dbReference type="InterPro" id="IPR036250">
    <property type="entry name" value="AcylCo_DH-like_C"/>
</dbReference>
<dbReference type="HOGENOM" id="CLU_018204_5_2_7"/>
<feature type="non-terminal residue" evidence="8">
    <location>
        <position position="1"/>
    </location>
</feature>
<comment type="similarity">
    <text evidence="1 5">Belongs to the acyl-CoA dehydrogenase family.</text>
</comment>
<keyword evidence="4 5" id="KW-0560">Oxidoreductase</keyword>
<evidence type="ECO:0000313" key="8">
    <source>
        <dbReference type="EMBL" id="ETX03513.1"/>
    </source>
</evidence>
<dbReference type="InterPro" id="IPR006091">
    <property type="entry name" value="Acyl-CoA_Oxase/DH_mid-dom"/>
</dbReference>
<protein>
    <recommendedName>
        <fullName evidence="10">Acyl-CoA dehydrogenase</fullName>
    </recommendedName>
</protein>
<dbReference type="GO" id="GO:0003995">
    <property type="term" value="F:acyl-CoA dehydrogenase activity"/>
    <property type="evidence" value="ECO:0007669"/>
    <property type="project" value="TreeGrafter"/>
</dbReference>
<dbReference type="SUPFAM" id="SSF56645">
    <property type="entry name" value="Acyl-CoA dehydrogenase NM domain-like"/>
    <property type="match status" value="1"/>
</dbReference>